<protein>
    <submittedName>
        <fullName evidence="1">Uncharacterized protein</fullName>
    </submittedName>
</protein>
<dbReference type="EMBL" id="NRRE01000020">
    <property type="protein sequence ID" value="MBK1697032.1"/>
    <property type="molecule type" value="Genomic_DNA"/>
</dbReference>
<proteinExistence type="predicted"/>
<evidence type="ECO:0000313" key="2">
    <source>
        <dbReference type="Proteomes" id="UP000778970"/>
    </source>
</evidence>
<keyword evidence="2" id="KW-1185">Reference proteome</keyword>
<gene>
    <name evidence="1" type="ORF">CKO21_07210</name>
</gene>
<reference evidence="1" key="1">
    <citation type="submission" date="2017-08" db="EMBL/GenBank/DDBJ databases">
        <authorList>
            <person name="Imhoff J.F."/>
            <person name="Rahn T."/>
            <person name="Kuenzel S."/>
            <person name="Neulinger S.C."/>
        </authorList>
    </citation>
    <scope>NUCLEOTIDE SEQUENCE</scope>
    <source>
        <strain evidence="1">DSM 9154</strain>
    </source>
</reference>
<dbReference type="RefSeq" id="WP_027287455.1">
    <property type="nucleotide sequence ID" value="NZ_NRRE01000020.1"/>
</dbReference>
<accession>A0A934UZC1</accession>
<reference evidence="1" key="2">
    <citation type="journal article" date="2020" name="Microorganisms">
        <title>Osmotic Adaptation and Compatible Solute Biosynthesis of Phototrophic Bacteria as Revealed from Genome Analyses.</title>
        <authorList>
            <person name="Imhoff J.F."/>
            <person name="Rahn T."/>
            <person name="Kunzel S."/>
            <person name="Keller A."/>
            <person name="Neulinger S.C."/>
        </authorList>
    </citation>
    <scope>NUCLEOTIDE SEQUENCE</scope>
    <source>
        <strain evidence="1">DSM 9154</strain>
    </source>
</reference>
<name>A0A934UZC1_9PROT</name>
<dbReference type="Proteomes" id="UP000778970">
    <property type="component" value="Unassembled WGS sequence"/>
</dbReference>
<sequence>MDRPFVLVDAGDLREWPRVLLPRLFERLGLIWRASVLEWTPARRMRLGRLDGDQDDWYQDVLGSRGIGREQGAPPSLARFPEADGIRSHVREALDWYRDLRRRPEFIPGGSA</sequence>
<comment type="caution">
    <text evidence="1">The sequence shown here is derived from an EMBL/GenBank/DDBJ whole genome shotgun (WGS) entry which is preliminary data.</text>
</comment>
<evidence type="ECO:0000313" key="1">
    <source>
        <dbReference type="EMBL" id="MBK1697032.1"/>
    </source>
</evidence>
<dbReference type="AlphaFoldDB" id="A0A934UZC1"/>
<organism evidence="1 2">
    <name type="scientific">Rhodovibrio salinarum</name>
    <dbReference type="NCBI Taxonomy" id="1087"/>
    <lineage>
        <taxon>Bacteria</taxon>
        <taxon>Pseudomonadati</taxon>
        <taxon>Pseudomonadota</taxon>
        <taxon>Alphaproteobacteria</taxon>
        <taxon>Rhodospirillales</taxon>
        <taxon>Rhodovibrionaceae</taxon>
        <taxon>Rhodovibrio</taxon>
    </lineage>
</organism>